<evidence type="ECO:0000313" key="3">
    <source>
        <dbReference type="Proteomes" id="UP001552594"/>
    </source>
</evidence>
<proteinExistence type="predicted"/>
<feature type="transmembrane region" description="Helical" evidence="1">
    <location>
        <begin position="17"/>
        <end position="37"/>
    </location>
</feature>
<dbReference type="EMBL" id="JBFAUK010000050">
    <property type="protein sequence ID" value="MEV5511092.1"/>
    <property type="molecule type" value="Genomic_DNA"/>
</dbReference>
<protein>
    <submittedName>
        <fullName evidence="2">Uncharacterized protein</fullName>
    </submittedName>
</protein>
<keyword evidence="1" id="KW-0472">Membrane</keyword>
<keyword evidence="1" id="KW-0812">Transmembrane</keyword>
<evidence type="ECO:0000256" key="1">
    <source>
        <dbReference type="SAM" id="Phobius"/>
    </source>
</evidence>
<organism evidence="2 3">
    <name type="scientific">Streptomyces orinoci</name>
    <name type="common">Streptoverticillium orinoci</name>
    <dbReference type="NCBI Taxonomy" id="67339"/>
    <lineage>
        <taxon>Bacteria</taxon>
        <taxon>Bacillati</taxon>
        <taxon>Actinomycetota</taxon>
        <taxon>Actinomycetes</taxon>
        <taxon>Kitasatosporales</taxon>
        <taxon>Streptomycetaceae</taxon>
        <taxon>Streptomyces</taxon>
    </lineage>
</organism>
<gene>
    <name evidence="2" type="ORF">AB0L16_32540</name>
</gene>
<keyword evidence="1" id="KW-1133">Transmembrane helix</keyword>
<keyword evidence="3" id="KW-1185">Reference proteome</keyword>
<comment type="caution">
    <text evidence="2">The sequence shown here is derived from an EMBL/GenBank/DDBJ whole genome shotgun (WGS) entry which is preliminary data.</text>
</comment>
<feature type="transmembrane region" description="Helical" evidence="1">
    <location>
        <begin position="68"/>
        <end position="90"/>
    </location>
</feature>
<accession>A0ABV3K8X2</accession>
<dbReference type="Proteomes" id="UP001552594">
    <property type="component" value="Unassembled WGS sequence"/>
</dbReference>
<dbReference type="RefSeq" id="WP_153068699.1">
    <property type="nucleotide sequence ID" value="NZ_JBFAUK010000050.1"/>
</dbReference>
<evidence type="ECO:0000313" key="2">
    <source>
        <dbReference type="EMBL" id="MEV5511092.1"/>
    </source>
</evidence>
<reference evidence="2 3" key="1">
    <citation type="submission" date="2024-06" db="EMBL/GenBank/DDBJ databases">
        <title>The Natural Products Discovery Center: Release of the First 8490 Sequenced Strains for Exploring Actinobacteria Biosynthetic Diversity.</title>
        <authorList>
            <person name="Kalkreuter E."/>
            <person name="Kautsar S.A."/>
            <person name="Yang D."/>
            <person name="Bader C.D."/>
            <person name="Teijaro C.N."/>
            <person name="Fluegel L."/>
            <person name="Davis C.M."/>
            <person name="Simpson J.R."/>
            <person name="Lauterbach L."/>
            <person name="Steele A.D."/>
            <person name="Gui C."/>
            <person name="Meng S."/>
            <person name="Li G."/>
            <person name="Viehrig K."/>
            <person name="Ye F."/>
            <person name="Su P."/>
            <person name="Kiefer A.F."/>
            <person name="Nichols A."/>
            <person name="Cepeda A.J."/>
            <person name="Yan W."/>
            <person name="Fan B."/>
            <person name="Jiang Y."/>
            <person name="Adhikari A."/>
            <person name="Zheng C.-J."/>
            <person name="Schuster L."/>
            <person name="Cowan T.M."/>
            <person name="Smanski M.J."/>
            <person name="Chevrette M.G."/>
            <person name="De Carvalho L.P.S."/>
            <person name="Shen B."/>
        </authorList>
    </citation>
    <scope>NUCLEOTIDE SEQUENCE [LARGE SCALE GENOMIC DNA]</scope>
    <source>
        <strain evidence="2 3">NPDC052347</strain>
    </source>
</reference>
<sequence length="113" mass="12148">MVDAVFAVPLVKLWDGYPWPLCAAVSVLVALVVAAEFGRMWWRLRIHGFKPLTAGQGHGGFGFASMQILGPFVLPLVLPLLAGMMLAMFLSTLCRDFPGEKTAKAALDICAAT</sequence>
<name>A0ABV3K8X2_STRON</name>